<sequence length="307" mass="34778">MRKYQKTHRKPKRAKAGVMAGMASMALAQNIWDLGRWTGENVFLLPKDKIPRPLLEIINDYASKAAARTGKFVIKKTKDGVLFTVNASVDASGKAISDIHKYIKTEALKFISGAQASAQVPDPRNALNDSWEDVGKYAYKHPRRASSKKSTKLNPKPKRARKSKPKSVYKQRPLRATVRRRKRTKKDKKGRTKKSKNTKKYTYAQRRLENAEQRLAIAKGINKKNVRKPLKLGDLNPDLLELIRDKLQGSHAKTLEEIRKAEEEGRKKEAEKMIADMYEEMYGPGPGSGPDDLGELYDDIMNDSDDS</sequence>
<evidence type="ECO:0000256" key="1">
    <source>
        <dbReference type="SAM" id="Coils"/>
    </source>
</evidence>
<accession>A0A6C0F542</accession>
<name>A0A6C0F542_9ZZZZ</name>
<evidence type="ECO:0000313" key="3">
    <source>
        <dbReference type="EMBL" id="QHT36688.1"/>
    </source>
</evidence>
<feature type="region of interest" description="Disordered" evidence="2">
    <location>
        <begin position="280"/>
        <end position="307"/>
    </location>
</feature>
<dbReference type="AlphaFoldDB" id="A0A6C0F542"/>
<dbReference type="EMBL" id="MN738786">
    <property type="protein sequence ID" value="QHT36688.1"/>
    <property type="molecule type" value="Genomic_DNA"/>
</dbReference>
<evidence type="ECO:0000256" key="2">
    <source>
        <dbReference type="SAM" id="MobiDB-lite"/>
    </source>
</evidence>
<reference evidence="3" key="1">
    <citation type="journal article" date="2020" name="Nature">
        <title>Giant virus diversity and host interactions through global metagenomics.</title>
        <authorList>
            <person name="Schulz F."/>
            <person name="Roux S."/>
            <person name="Paez-Espino D."/>
            <person name="Jungbluth S."/>
            <person name="Walsh D.A."/>
            <person name="Denef V.J."/>
            <person name="McMahon K.D."/>
            <person name="Konstantinidis K.T."/>
            <person name="Eloe-Fadrosh E.A."/>
            <person name="Kyrpides N.C."/>
            <person name="Woyke T."/>
        </authorList>
    </citation>
    <scope>NUCLEOTIDE SEQUENCE</scope>
    <source>
        <strain evidence="3">GVMAG-S-ERX555967-130</strain>
    </source>
</reference>
<protein>
    <submittedName>
        <fullName evidence="3">Uncharacterized protein</fullName>
    </submittedName>
</protein>
<organism evidence="3">
    <name type="scientific">viral metagenome</name>
    <dbReference type="NCBI Taxonomy" id="1070528"/>
    <lineage>
        <taxon>unclassified sequences</taxon>
        <taxon>metagenomes</taxon>
        <taxon>organismal metagenomes</taxon>
    </lineage>
</organism>
<feature type="compositionally biased region" description="Basic residues" evidence="2">
    <location>
        <begin position="138"/>
        <end position="199"/>
    </location>
</feature>
<keyword evidence="1" id="KW-0175">Coiled coil</keyword>
<proteinExistence type="predicted"/>
<feature type="compositionally biased region" description="Acidic residues" evidence="2">
    <location>
        <begin position="292"/>
        <end position="307"/>
    </location>
</feature>
<feature type="coiled-coil region" evidence="1">
    <location>
        <begin position="244"/>
        <end position="280"/>
    </location>
</feature>
<feature type="region of interest" description="Disordered" evidence="2">
    <location>
        <begin position="138"/>
        <end position="201"/>
    </location>
</feature>